<dbReference type="RefSeq" id="WP_126380822.1">
    <property type="nucleotide sequence ID" value="NZ_AP017378.1"/>
</dbReference>
<dbReference type="AlphaFoldDB" id="A0A2Z6B317"/>
<dbReference type="CDD" id="cd13831">
    <property type="entry name" value="HU"/>
    <property type="match status" value="1"/>
</dbReference>
<keyword evidence="3" id="KW-0226">DNA condensation</keyword>
<evidence type="ECO:0000256" key="1">
    <source>
        <dbReference type="ARBA" id="ARBA00003819"/>
    </source>
</evidence>
<dbReference type="SUPFAM" id="SSF47729">
    <property type="entry name" value="IHF-like DNA-binding proteins"/>
    <property type="match status" value="1"/>
</dbReference>
<keyword evidence="4 6" id="KW-0238">DNA-binding</keyword>
<dbReference type="GO" id="GO:0030261">
    <property type="term" value="P:chromosome condensation"/>
    <property type="evidence" value="ECO:0007669"/>
    <property type="project" value="UniProtKB-KW"/>
</dbReference>
<dbReference type="GO" id="GO:0030527">
    <property type="term" value="F:structural constituent of chromatin"/>
    <property type="evidence" value="ECO:0007669"/>
    <property type="project" value="InterPro"/>
</dbReference>
<dbReference type="OrthoDB" id="5457887at2"/>
<dbReference type="InterPro" id="IPR000119">
    <property type="entry name" value="Hist_DNA-bd"/>
</dbReference>
<dbReference type="InterPro" id="IPR010992">
    <property type="entry name" value="IHF-like_DNA-bd_dom_sf"/>
</dbReference>
<sequence length="93" mass="10090">MFTKAQFIETLKDELPEVFPTKAAAEKAFDKFCSVIADKLHAGGRLRLPGVGSFTVSERAARTGRNPQTGKAIKIPARKVVKFSVAKGLKDSL</sequence>
<dbReference type="PANTHER" id="PTHR33175:SF12">
    <property type="entry name" value="DNA-BINDING PROTEIN HU-ALPHA"/>
    <property type="match status" value="1"/>
</dbReference>
<dbReference type="GO" id="GO:0003677">
    <property type="term" value="F:DNA binding"/>
    <property type="evidence" value="ECO:0007669"/>
    <property type="project" value="UniProtKB-KW"/>
</dbReference>
<dbReference type="Proteomes" id="UP000269883">
    <property type="component" value="Chromosome"/>
</dbReference>
<evidence type="ECO:0000256" key="2">
    <source>
        <dbReference type="ARBA" id="ARBA00010529"/>
    </source>
</evidence>
<dbReference type="Gene3D" id="4.10.520.10">
    <property type="entry name" value="IHF-like DNA-binding proteins"/>
    <property type="match status" value="1"/>
</dbReference>
<dbReference type="SMART" id="SM00411">
    <property type="entry name" value="BHL"/>
    <property type="match status" value="1"/>
</dbReference>
<dbReference type="PANTHER" id="PTHR33175">
    <property type="entry name" value="DNA-BINDING PROTEIN HU"/>
    <property type="match status" value="1"/>
</dbReference>
<dbReference type="EMBL" id="AP017378">
    <property type="protein sequence ID" value="BBD09810.1"/>
    <property type="molecule type" value="Genomic_DNA"/>
</dbReference>
<evidence type="ECO:0000256" key="3">
    <source>
        <dbReference type="ARBA" id="ARBA00023067"/>
    </source>
</evidence>
<dbReference type="GO" id="GO:0005829">
    <property type="term" value="C:cytosol"/>
    <property type="evidence" value="ECO:0007669"/>
    <property type="project" value="TreeGrafter"/>
</dbReference>
<keyword evidence="7" id="KW-1185">Reference proteome</keyword>
<dbReference type="KEGG" id="dfl:DFE_3084"/>
<evidence type="ECO:0000256" key="5">
    <source>
        <dbReference type="RuleBase" id="RU003939"/>
    </source>
</evidence>
<comment type="function">
    <text evidence="1">Histone-like DNA-binding protein which is capable of wrapping DNA to stabilize it, and thus to prevent its denaturation under extreme environmental conditions.</text>
</comment>
<dbReference type="PRINTS" id="PR01727">
    <property type="entry name" value="DNABINDINGHU"/>
</dbReference>
<evidence type="ECO:0000313" key="7">
    <source>
        <dbReference type="Proteomes" id="UP000269883"/>
    </source>
</evidence>
<comment type="similarity">
    <text evidence="2 5">Belongs to the bacterial histone-like protein family.</text>
</comment>
<evidence type="ECO:0000256" key="4">
    <source>
        <dbReference type="ARBA" id="ARBA00023125"/>
    </source>
</evidence>
<proteinExistence type="inferred from homology"/>
<gene>
    <name evidence="6" type="ORF">DFE_3084</name>
</gene>
<reference evidence="6 7" key="1">
    <citation type="journal article" date="2018" name="Sci. Adv.">
        <title>Multi-heme cytochromes provide a pathway for survival in energy-limited environments.</title>
        <authorList>
            <person name="Deng X."/>
            <person name="Dohmae N."/>
            <person name="Nealson K.H."/>
            <person name="Hashimoto K."/>
            <person name="Okamoto A."/>
        </authorList>
    </citation>
    <scope>NUCLEOTIDE SEQUENCE [LARGE SCALE GENOMIC DNA]</scope>
    <source>
        <strain evidence="6 7">IS5</strain>
    </source>
</reference>
<accession>A0A2Z6B317</accession>
<name>A0A2Z6B317_9BACT</name>
<protein>
    <submittedName>
        <fullName evidence="6">Histone family protein DNA-binding protein</fullName>
    </submittedName>
</protein>
<organism evidence="6 7">
    <name type="scientific">Desulfovibrio ferrophilus</name>
    <dbReference type="NCBI Taxonomy" id="241368"/>
    <lineage>
        <taxon>Bacteria</taxon>
        <taxon>Pseudomonadati</taxon>
        <taxon>Thermodesulfobacteriota</taxon>
        <taxon>Desulfovibrionia</taxon>
        <taxon>Desulfovibrionales</taxon>
        <taxon>Desulfovibrionaceae</taxon>
        <taxon>Desulfovibrio</taxon>
    </lineage>
</organism>
<evidence type="ECO:0000313" key="6">
    <source>
        <dbReference type="EMBL" id="BBD09810.1"/>
    </source>
</evidence>
<dbReference type="Pfam" id="PF00216">
    <property type="entry name" value="Bac_DNA_binding"/>
    <property type="match status" value="1"/>
</dbReference>